<organism evidence="1 2">
    <name type="scientific">Priestia aryabhattai</name>
    <name type="common">Bacillus aryabhattai</name>
    <dbReference type="NCBI Taxonomy" id="412384"/>
    <lineage>
        <taxon>Bacteria</taxon>
        <taxon>Bacillati</taxon>
        <taxon>Bacillota</taxon>
        <taxon>Bacilli</taxon>
        <taxon>Bacillales</taxon>
        <taxon>Bacillaceae</taxon>
        <taxon>Priestia</taxon>
    </lineage>
</organism>
<evidence type="ECO:0000313" key="1">
    <source>
        <dbReference type="EMBL" id="WEA42926.1"/>
    </source>
</evidence>
<dbReference type="RefSeq" id="WP_275036284.1">
    <property type="nucleotide sequence ID" value="NZ_CP118718.1"/>
</dbReference>
<accession>A0ABD7WRN8</accession>
<sequence>MILKAIDLSLMSEHLMTHKGVLKKLAYYYCSAKNPMLKQTIYEQFLIMRNHVYVMLELMDPEHNEDVSVLALNQVELIDIPCPETILRLGDKNILLEAHNTAKSMALDNFSSALKMKATNVKSIHVQMALQQVQLEERYSELGKMMSLNQSPDTSSEEQTNTIKRFKRLFHL</sequence>
<dbReference type="Proteomes" id="UP001220217">
    <property type="component" value="Chromosome"/>
</dbReference>
<protein>
    <submittedName>
        <fullName evidence="1">Uncharacterized protein</fullName>
    </submittedName>
</protein>
<dbReference type="EMBL" id="CP118718">
    <property type="protein sequence ID" value="WEA42926.1"/>
    <property type="molecule type" value="Genomic_DNA"/>
</dbReference>
<evidence type="ECO:0000313" key="2">
    <source>
        <dbReference type="Proteomes" id="UP001220217"/>
    </source>
</evidence>
<name>A0ABD7WRN8_PRIAR</name>
<reference evidence="1 2" key="1">
    <citation type="submission" date="2023-02" db="EMBL/GenBank/DDBJ databases">
        <title>Complete genome sequence of Priestia aryabhattai G5MAi6, a methanol-tolerant strain isolated from tap water in Hong Kong.</title>
        <authorList>
            <person name="Leung K.M."/>
            <person name="Lai G.K.K."/>
            <person name="Griffin S.D.J."/>
        </authorList>
    </citation>
    <scope>NUCLEOTIDE SEQUENCE [LARGE SCALE GENOMIC DNA]</scope>
    <source>
        <strain evidence="1 2">G5MAi6</strain>
    </source>
</reference>
<gene>
    <name evidence="1" type="ORF">PWO00_19130</name>
</gene>
<proteinExistence type="predicted"/>
<dbReference type="AlphaFoldDB" id="A0ABD7WRN8"/>